<evidence type="ECO:0000256" key="1">
    <source>
        <dbReference type="SAM" id="Phobius"/>
    </source>
</evidence>
<gene>
    <name evidence="2" type="ORF">GCM10023217_33770</name>
</gene>
<reference evidence="3" key="1">
    <citation type="journal article" date="2019" name="Int. J. Syst. Evol. Microbiol.">
        <title>The Global Catalogue of Microorganisms (GCM) 10K type strain sequencing project: providing services to taxonomists for standard genome sequencing and annotation.</title>
        <authorList>
            <consortium name="The Broad Institute Genomics Platform"/>
            <consortium name="The Broad Institute Genome Sequencing Center for Infectious Disease"/>
            <person name="Wu L."/>
            <person name="Ma J."/>
        </authorList>
    </citation>
    <scope>NUCLEOTIDE SEQUENCE [LARGE SCALE GENOMIC DNA]</scope>
    <source>
        <strain evidence="3">JCM 18077</strain>
    </source>
</reference>
<dbReference type="EMBL" id="BAABIE010000024">
    <property type="protein sequence ID" value="GAA4758524.1"/>
    <property type="molecule type" value="Genomic_DNA"/>
</dbReference>
<dbReference type="Proteomes" id="UP001500822">
    <property type="component" value="Unassembled WGS sequence"/>
</dbReference>
<feature type="transmembrane region" description="Helical" evidence="1">
    <location>
        <begin position="7"/>
        <end position="24"/>
    </location>
</feature>
<comment type="caution">
    <text evidence="2">The sequence shown here is derived from an EMBL/GenBank/DDBJ whole genome shotgun (WGS) entry which is preliminary data.</text>
</comment>
<proteinExistence type="predicted"/>
<evidence type="ECO:0000313" key="2">
    <source>
        <dbReference type="EMBL" id="GAA4758524.1"/>
    </source>
</evidence>
<organism evidence="2 3">
    <name type="scientific">Gordonia alkaliphila</name>
    <dbReference type="NCBI Taxonomy" id="1053547"/>
    <lineage>
        <taxon>Bacteria</taxon>
        <taxon>Bacillati</taxon>
        <taxon>Actinomycetota</taxon>
        <taxon>Actinomycetes</taxon>
        <taxon>Mycobacteriales</taxon>
        <taxon>Gordoniaceae</taxon>
        <taxon>Gordonia</taxon>
    </lineage>
</organism>
<accession>A0ABP8ZKB8</accession>
<evidence type="ECO:0000313" key="3">
    <source>
        <dbReference type="Proteomes" id="UP001500822"/>
    </source>
</evidence>
<keyword evidence="1" id="KW-1133">Transmembrane helix</keyword>
<protein>
    <submittedName>
        <fullName evidence="2">Uncharacterized protein</fullName>
    </submittedName>
</protein>
<feature type="transmembrane region" description="Helical" evidence="1">
    <location>
        <begin position="36"/>
        <end position="54"/>
    </location>
</feature>
<dbReference type="RefSeq" id="WP_345314401.1">
    <property type="nucleotide sequence ID" value="NZ_BAABIE010000024.1"/>
</dbReference>
<keyword evidence="3" id="KW-1185">Reference proteome</keyword>
<keyword evidence="1" id="KW-0472">Membrane</keyword>
<keyword evidence="1" id="KW-0812">Transmembrane</keyword>
<name>A0ABP8ZKB8_9ACTN</name>
<sequence length="215" mass="23760">MKAFFKEHWRIALAVFCTIGVFVMPFTDGNTAADRVGGTIFYFVAAVVFWFLYIRHRRRPAAPQVNPAPAFAPATGYYPPPPRMSATDGWGQCLAICYEKIRVFDEVSAATRAESVRGWLGEVSRDLHAQLTFAEDLASLGRTLEPGFTGAGSPQTQAAQESWSRLQVFRDGLDDAITSAAQIRLNASQPVTDFALIQSQLEMLKSQIPTLDVLR</sequence>